<evidence type="ECO:0000313" key="3">
    <source>
        <dbReference type="Proteomes" id="UP001056588"/>
    </source>
</evidence>
<dbReference type="EMBL" id="CP093217">
    <property type="protein sequence ID" value="UQW81159.1"/>
    <property type="molecule type" value="Genomic_DNA"/>
</dbReference>
<dbReference type="Proteomes" id="UP001056588">
    <property type="component" value="Chromosome"/>
</dbReference>
<reference evidence="2" key="1">
    <citation type="submission" date="2022-03" db="EMBL/GenBank/DDBJ databases">
        <title>Complete Genome Sequence of Staphylococcus edaphicus strain CCM 8731.</title>
        <authorList>
            <person name="Rimmer C.O."/>
            <person name="Thomas J.C."/>
        </authorList>
    </citation>
    <scope>NUCLEOTIDE SEQUENCE</scope>
    <source>
        <strain evidence="2">CCM 8731</strain>
    </source>
</reference>
<dbReference type="Gene3D" id="2.40.420.20">
    <property type="match status" value="1"/>
</dbReference>
<evidence type="ECO:0000313" key="2">
    <source>
        <dbReference type="EMBL" id="UQW81159.1"/>
    </source>
</evidence>
<keyword evidence="1" id="KW-1133">Transmembrane helix</keyword>
<keyword evidence="3" id="KW-1185">Reference proteome</keyword>
<evidence type="ECO:0000256" key="1">
    <source>
        <dbReference type="SAM" id="Phobius"/>
    </source>
</evidence>
<feature type="transmembrane region" description="Helical" evidence="1">
    <location>
        <begin position="6"/>
        <end position="25"/>
    </location>
</feature>
<dbReference type="RefSeq" id="WP_249740115.1">
    <property type="nucleotide sequence ID" value="NZ_CP093217.1"/>
</dbReference>
<dbReference type="PANTHER" id="PTHR30469">
    <property type="entry name" value="MULTIDRUG RESISTANCE PROTEIN MDTA"/>
    <property type="match status" value="1"/>
</dbReference>
<accession>A0ABY4QC38</accession>
<name>A0ABY4QC38_9STAP</name>
<organism evidence="2 3">
    <name type="scientific">Staphylococcus edaphicus</name>
    <dbReference type="NCBI Taxonomy" id="1955013"/>
    <lineage>
        <taxon>Bacteria</taxon>
        <taxon>Bacillati</taxon>
        <taxon>Bacillota</taxon>
        <taxon>Bacilli</taxon>
        <taxon>Bacillales</taxon>
        <taxon>Staphylococcaceae</taxon>
        <taxon>Staphylococcus</taxon>
    </lineage>
</organism>
<proteinExistence type="predicted"/>
<gene>
    <name evidence="2" type="ORF">MNY58_11330</name>
</gene>
<keyword evidence="1" id="KW-0472">Membrane</keyword>
<sequence>MRKFFIFITLFIILCSIILLGWFYLTKTSKKHDAQVDTIKVQYKPPLYFTGTQSPTQLTNIFFNSDKGIISHWLVKNDNTVKKNQPLFEYYNLDVEHQITTKQKYLSHLNQLNPLKHPAINLEVNRIQYEIESLQTQLRTTIYAPMDGNIIIHNSVPFKNNDIILQIFHPSAIIKAEVSESIVNLLELKDTVRISIDKLHSFNGTVKYIAKLPLNTKPTSLPSLYNVEISSKADIKFGTHFRIEVPNQTIEIPKTAIYDKQFVFLQRNKKFIKRVIKTEKLGNNKHVKVLEGLNPGDTIAKNANTVLSKN</sequence>
<protein>
    <submittedName>
        <fullName evidence="2">Efflux RND transporter periplasmic adaptor subunit</fullName>
    </submittedName>
</protein>
<keyword evidence="1" id="KW-0812">Transmembrane</keyword>